<dbReference type="VEuPathDB" id="TrichDB:TRFO_30964"/>
<sequence length="281" mass="32679">MKKKVLSLHFSSSSDSDSYTYSNEHNKFEEEKVVPVKYPPKKAKSQKNVAFSHDSSSPNIFNSNNITKSANNDQNSDDENMKQNSPETKETNNNPNYMNYFCSRTSRAHIQSKLLFKFRQNNENLLFAKSKGVITNQVFIASYEDIHIKKKKYEFVLNISHHRHHYVLKNAKDDKELMIIDISTDYGTEYGPRKYEINWPEDHLKHLSRIPTKNQNGEWCLKFGGKFVIKSLKNCIILDENVKPSIIVRKVSKETLEVEVIRNYKPIFLFALALSSFICPD</sequence>
<evidence type="ECO:0000256" key="1">
    <source>
        <dbReference type="SAM" id="MobiDB-lite"/>
    </source>
</evidence>
<dbReference type="RefSeq" id="XP_068355148.1">
    <property type="nucleotide sequence ID" value="XM_068507651.1"/>
</dbReference>
<protein>
    <recommendedName>
        <fullName evidence="4">Tubby C-terminal domain-containing protein</fullName>
    </recommendedName>
</protein>
<accession>A0A1J4JWU9</accession>
<dbReference type="OrthoDB" id="10633094at2759"/>
<dbReference type="Proteomes" id="UP000179807">
    <property type="component" value="Unassembled WGS sequence"/>
</dbReference>
<dbReference type="EMBL" id="MLAK01000885">
    <property type="protein sequence ID" value="OHT02012.1"/>
    <property type="molecule type" value="Genomic_DNA"/>
</dbReference>
<name>A0A1J4JWU9_9EUKA</name>
<comment type="caution">
    <text evidence="2">The sequence shown here is derived from an EMBL/GenBank/DDBJ whole genome shotgun (WGS) entry which is preliminary data.</text>
</comment>
<feature type="region of interest" description="Disordered" evidence="1">
    <location>
        <begin position="1"/>
        <end position="95"/>
    </location>
</feature>
<organism evidence="2 3">
    <name type="scientific">Tritrichomonas foetus</name>
    <dbReference type="NCBI Taxonomy" id="1144522"/>
    <lineage>
        <taxon>Eukaryota</taxon>
        <taxon>Metamonada</taxon>
        <taxon>Parabasalia</taxon>
        <taxon>Tritrichomonadida</taxon>
        <taxon>Tritrichomonadidae</taxon>
        <taxon>Tritrichomonas</taxon>
    </lineage>
</organism>
<dbReference type="AlphaFoldDB" id="A0A1J4JWU9"/>
<evidence type="ECO:0008006" key="4">
    <source>
        <dbReference type="Google" id="ProtNLM"/>
    </source>
</evidence>
<reference evidence="2" key="1">
    <citation type="submission" date="2016-10" db="EMBL/GenBank/DDBJ databases">
        <authorList>
            <person name="Benchimol M."/>
            <person name="Almeida L.G."/>
            <person name="Vasconcelos A.T."/>
            <person name="Perreira-Neves A."/>
            <person name="Rosa I.A."/>
            <person name="Tasca T."/>
            <person name="Bogo M.R."/>
            <person name="de Souza W."/>
        </authorList>
    </citation>
    <scope>NUCLEOTIDE SEQUENCE [LARGE SCALE GENOMIC DNA]</scope>
    <source>
        <strain evidence="2">K</strain>
    </source>
</reference>
<evidence type="ECO:0000313" key="3">
    <source>
        <dbReference type="Proteomes" id="UP000179807"/>
    </source>
</evidence>
<gene>
    <name evidence="2" type="ORF">TRFO_30964</name>
</gene>
<keyword evidence="3" id="KW-1185">Reference proteome</keyword>
<feature type="compositionally biased region" description="Polar residues" evidence="1">
    <location>
        <begin position="82"/>
        <end position="95"/>
    </location>
</feature>
<dbReference type="GeneID" id="94842355"/>
<feature type="compositionally biased region" description="Low complexity" evidence="1">
    <location>
        <begin position="55"/>
        <end position="66"/>
    </location>
</feature>
<feature type="compositionally biased region" description="Low complexity" evidence="1">
    <location>
        <begin position="11"/>
        <end position="22"/>
    </location>
</feature>
<evidence type="ECO:0000313" key="2">
    <source>
        <dbReference type="EMBL" id="OHT02012.1"/>
    </source>
</evidence>
<feature type="compositionally biased region" description="Basic and acidic residues" evidence="1">
    <location>
        <begin position="24"/>
        <end position="34"/>
    </location>
</feature>
<proteinExistence type="predicted"/>